<dbReference type="PANTHER" id="PTHR43124">
    <property type="entry name" value="PURINE EFFLUX PUMP PBUE"/>
    <property type="match status" value="1"/>
</dbReference>
<feature type="transmembrane region" description="Helical" evidence="6">
    <location>
        <begin position="320"/>
        <end position="339"/>
    </location>
</feature>
<feature type="transmembrane region" description="Helical" evidence="6">
    <location>
        <begin position="21"/>
        <end position="39"/>
    </location>
</feature>
<evidence type="ECO:0000313" key="9">
    <source>
        <dbReference type="Proteomes" id="UP000783934"/>
    </source>
</evidence>
<evidence type="ECO:0000313" key="8">
    <source>
        <dbReference type="EMBL" id="NJB65200.1"/>
    </source>
</evidence>
<dbReference type="Proteomes" id="UP000783934">
    <property type="component" value="Unassembled WGS sequence"/>
</dbReference>
<keyword evidence="2" id="KW-1003">Cell membrane</keyword>
<dbReference type="PROSITE" id="PS50850">
    <property type="entry name" value="MFS"/>
    <property type="match status" value="1"/>
</dbReference>
<keyword evidence="4 6" id="KW-1133">Transmembrane helix</keyword>
<feature type="transmembrane region" description="Helical" evidence="6">
    <location>
        <begin position="266"/>
        <end position="284"/>
    </location>
</feature>
<evidence type="ECO:0000256" key="5">
    <source>
        <dbReference type="ARBA" id="ARBA00023136"/>
    </source>
</evidence>
<evidence type="ECO:0000256" key="3">
    <source>
        <dbReference type="ARBA" id="ARBA00022692"/>
    </source>
</evidence>
<keyword evidence="9" id="KW-1185">Reference proteome</keyword>
<feature type="transmembrane region" description="Helical" evidence="6">
    <location>
        <begin position="296"/>
        <end position="314"/>
    </location>
</feature>
<comment type="subcellular location">
    <subcellularLocation>
        <location evidence="1">Cell membrane</location>
        <topology evidence="1">Multi-pass membrane protein</topology>
    </subcellularLocation>
</comment>
<name>A0ABX0WR11_9BURK</name>
<dbReference type="Gene3D" id="1.20.1250.20">
    <property type="entry name" value="MFS general substrate transporter like domains"/>
    <property type="match status" value="2"/>
</dbReference>
<feature type="transmembrane region" description="Helical" evidence="6">
    <location>
        <begin position="351"/>
        <end position="374"/>
    </location>
</feature>
<dbReference type="EMBL" id="JAATIZ010000003">
    <property type="protein sequence ID" value="NJB65200.1"/>
    <property type="molecule type" value="Genomic_DNA"/>
</dbReference>
<evidence type="ECO:0000256" key="1">
    <source>
        <dbReference type="ARBA" id="ARBA00004651"/>
    </source>
</evidence>
<feature type="domain" description="Major facilitator superfamily (MFS) profile" evidence="7">
    <location>
        <begin position="26"/>
        <end position="410"/>
    </location>
</feature>
<keyword evidence="3 6" id="KW-0812">Transmembrane</keyword>
<feature type="transmembrane region" description="Helical" evidence="6">
    <location>
        <begin position="161"/>
        <end position="179"/>
    </location>
</feature>
<organism evidence="8 9">
    <name type="scientific">Paenalcaligenes hominis</name>
    <dbReference type="NCBI Taxonomy" id="643674"/>
    <lineage>
        <taxon>Bacteria</taxon>
        <taxon>Pseudomonadati</taxon>
        <taxon>Pseudomonadota</taxon>
        <taxon>Betaproteobacteria</taxon>
        <taxon>Burkholderiales</taxon>
        <taxon>Alcaligenaceae</taxon>
        <taxon>Paenalcaligenes</taxon>
    </lineage>
</organism>
<feature type="transmembrane region" description="Helical" evidence="6">
    <location>
        <begin position="59"/>
        <end position="80"/>
    </location>
</feature>
<dbReference type="Pfam" id="PF07690">
    <property type="entry name" value="MFS_1"/>
    <property type="match status" value="1"/>
</dbReference>
<dbReference type="PANTHER" id="PTHR43124:SF3">
    <property type="entry name" value="CHLORAMPHENICOL EFFLUX PUMP RV0191"/>
    <property type="match status" value="1"/>
</dbReference>
<sequence>MTTVSDTPSALAETAPRSFGRYQYTLIALLSLNFGIVFFDRNAVSFLMPFIQPELGISHTQVGILVSALSFSWAISALVIGKLSDSLGKRKLLLVLSTIAFSLCSFLSGLASSFAFLLATRLLMGVAEGGVLPISHAMVASEVPAERRGLAQGITQNFGSNLLGSFVAPVLLVSFASYFGWREAFFLAGIPGLVCAALMWFYLDEPASLAKSQKETASVSVFSVLKDRNVQICVALSILLVSYLVVCWVFMPLYLTQVKGVSPTSMGWLMGTLGVSATLGSFIITGLSDRFGRRPLLILMPLIGVILPLGALYFTGSVWVLAIIFFFGWGFNGTLPLFMATVPSESVDPRLVATALGLSMGAGELIGGVLSPFLTGMLADQFGLQSALWLMFALALLASLCACGLRETAPSRLKTLTQTA</sequence>
<reference evidence="8 9" key="1">
    <citation type="submission" date="2020-03" db="EMBL/GenBank/DDBJ databases">
        <title>Genomic Encyclopedia of Type Strains, Phase IV (KMG-IV): sequencing the most valuable type-strain genomes for metagenomic binning, comparative biology and taxonomic classification.</title>
        <authorList>
            <person name="Goeker M."/>
        </authorList>
    </citation>
    <scope>NUCLEOTIDE SEQUENCE [LARGE SCALE GENOMIC DNA]</scope>
    <source>
        <strain evidence="8 9">DSM 26613</strain>
    </source>
</reference>
<proteinExistence type="predicted"/>
<feature type="transmembrane region" description="Helical" evidence="6">
    <location>
        <begin position="232"/>
        <end position="254"/>
    </location>
</feature>
<dbReference type="InterPro" id="IPR011701">
    <property type="entry name" value="MFS"/>
</dbReference>
<dbReference type="InterPro" id="IPR020846">
    <property type="entry name" value="MFS_dom"/>
</dbReference>
<accession>A0ABX0WR11</accession>
<feature type="transmembrane region" description="Helical" evidence="6">
    <location>
        <begin position="185"/>
        <end position="203"/>
    </location>
</feature>
<feature type="transmembrane region" description="Helical" evidence="6">
    <location>
        <begin position="386"/>
        <end position="405"/>
    </location>
</feature>
<gene>
    <name evidence="8" type="ORF">GGR41_001449</name>
</gene>
<evidence type="ECO:0000256" key="4">
    <source>
        <dbReference type="ARBA" id="ARBA00022989"/>
    </source>
</evidence>
<comment type="caution">
    <text evidence="8">The sequence shown here is derived from an EMBL/GenBank/DDBJ whole genome shotgun (WGS) entry which is preliminary data.</text>
</comment>
<protein>
    <submittedName>
        <fullName evidence="8">MFS family arabinose efflux permease</fullName>
    </submittedName>
</protein>
<feature type="transmembrane region" description="Helical" evidence="6">
    <location>
        <begin position="92"/>
        <end position="116"/>
    </location>
</feature>
<dbReference type="InterPro" id="IPR050189">
    <property type="entry name" value="MFS_Efflux_Transporters"/>
</dbReference>
<dbReference type="SUPFAM" id="SSF103473">
    <property type="entry name" value="MFS general substrate transporter"/>
    <property type="match status" value="1"/>
</dbReference>
<evidence type="ECO:0000256" key="2">
    <source>
        <dbReference type="ARBA" id="ARBA00022475"/>
    </source>
</evidence>
<keyword evidence="5 6" id="KW-0472">Membrane</keyword>
<dbReference type="RefSeq" id="WP_167661288.1">
    <property type="nucleotide sequence ID" value="NZ_BMCQ01000006.1"/>
</dbReference>
<evidence type="ECO:0000259" key="7">
    <source>
        <dbReference type="PROSITE" id="PS50850"/>
    </source>
</evidence>
<dbReference type="InterPro" id="IPR036259">
    <property type="entry name" value="MFS_trans_sf"/>
</dbReference>
<evidence type="ECO:0000256" key="6">
    <source>
        <dbReference type="SAM" id="Phobius"/>
    </source>
</evidence>